<gene>
    <name evidence="7" type="ordered locus">DEHA2G08932g</name>
</gene>
<feature type="compositionally biased region" description="Low complexity" evidence="5">
    <location>
        <begin position="393"/>
        <end position="438"/>
    </location>
</feature>
<protein>
    <submittedName>
        <fullName evidence="7">DEHA2G08932p</fullName>
    </submittedName>
</protein>
<dbReference type="KEGG" id="dha:DEHA2G08932g"/>
<dbReference type="GO" id="GO:0032153">
    <property type="term" value="C:cell division site"/>
    <property type="evidence" value="ECO:0007669"/>
    <property type="project" value="TreeGrafter"/>
</dbReference>
<sequence>MAFHLSFNSISFILMLVTVVFLILSCITSPVSSFGLGSTSSYNYGIFGYCQSSGSCSSSSYPYVLSKIDKSAGWLLAPSTRDTLAKVFIVCPIAAGISFICLVFILLSHFLSTGMIILTLVLNILSFIATAIICVIVIITFHPFVAWAGWILVGAAAASLISIALMIATLFHRRPNVDDDKDTEDVDLTKFDNDFNTAGGIRLTNSHDETSSLSKDYQFKVQRPAQQNVMGSSMSSSSVYESPQLAHDFTMQNKQSSASLNGGQGKKPYYDDAGVNLVNGPNTPIQTRQQMAPNVVPTIATPTMNDAPMSTVPQLPYPSNNSPLNKPAYNPTDLSVFEHHPVVEGHKPFTELADDGGMNQHQFHRSDEIDSDVDSDFTSVSQRAINPKYNPNQSEQPSYGQYPQSQHYQPQSQQNQTSMPPPNSQQQYYSPQPQFYPQGQAPSARAAPAPVQKRPTVSDNVLSNNPDFSLGLGGARRKGGYPNRSAGPRPLGNMPPGGRPVANRPPPNRYNQPQSSFPQQNARISDRPTASKDSPYGMI</sequence>
<feature type="transmembrane region" description="Helical" evidence="6">
    <location>
        <begin position="114"/>
        <end position="141"/>
    </location>
</feature>
<dbReference type="HOGENOM" id="CLU_037332_0_0_1"/>
<keyword evidence="4 6" id="KW-0472">Membrane</keyword>
<dbReference type="Pfam" id="PF06687">
    <property type="entry name" value="SUR7"/>
    <property type="match status" value="1"/>
</dbReference>
<dbReference type="RefSeq" id="XP_461935.2">
    <property type="nucleotide sequence ID" value="XM_461935.1"/>
</dbReference>
<dbReference type="EMBL" id="CR382139">
    <property type="protein sequence ID" value="CAG90403.2"/>
    <property type="molecule type" value="Genomic_DNA"/>
</dbReference>
<dbReference type="FunCoup" id="Q6BIN6">
    <property type="interactions" value="1"/>
</dbReference>
<dbReference type="PANTHER" id="PTHR28013:SF3">
    <property type="entry name" value="PROTEIN DCV1-RELATED"/>
    <property type="match status" value="1"/>
</dbReference>
<accession>Q6BIN6</accession>
<dbReference type="GeneID" id="2904824"/>
<organism evidence="7 8">
    <name type="scientific">Debaryomyces hansenii (strain ATCC 36239 / CBS 767 / BCRC 21394 / JCM 1990 / NBRC 0083 / IGC 2968)</name>
    <name type="common">Yeast</name>
    <name type="synonym">Torulaspora hansenii</name>
    <dbReference type="NCBI Taxonomy" id="284592"/>
    <lineage>
        <taxon>Eukaryota</taxon>
        <taxon>Fungi</taxon>
        <taxon>Dikarya</taxon>
        <taxon>Ascomycota</taxon>
        <taxon>Saccharomycotina</taxon>
        <taxon>Pichiomycetes</taxon>
        <taxon>Debaryomycetaceae</taxon>
        <taxon>Debaryomyces</taxon>
    </lineage>
</organism>
<proteinExistence type="predicted"/>
<feature type="transmembrane region" description="Helical" evidence="6">
    <location>
        <begin position="84"/>
        <end position="107"/>
    </location>
</feature>
<dbReference type="VEuPathDB" id="FungiDB:DEHA2G08932g"/>
<reference evidence="7 8" key="1">
    <citation type="journal article" date="2004" name="Nature">
        <title>Genome evolution in yeasts.</title>
        <authorList>
            <consortium name="Genolevures"/>
            <person name="Dujon B."/>
            <person name="Sherman D."/>
            <person name="Fischer G."/>
            <person name="Durrens P."/>
            <person name="Casaregola S."/>
            <person name="Lafontaine I."/>
            <person name="de Montigny J."/>
            <person name="Marck C."/>
            <person name="Neuveglise C."/>
            <person name="Talla E."/>
            <person name="Goffard N."/>
            <person name="Frangeul L."/>
            <person name="Aigle M."/>
            <person name="Anthouard V."/>
            <person name="Babour A."/>
            <person name="Barbe V."/>
            <person name="Barnay S."/>
            <person name="Blanchin S."/>
            <person name="Beckerich J.M."/>
            <person name="Beyne E."/>
            <person name="Bleykasten C."/>
            <person name="Boisrame A."/>
            <person name="Boyer J."/>
            <person name="Cattolico L."/>
            <person name="Confanioleri F."/>
            <person name="de Daruvar A."/>
            <person name="Despons L."/>
            <person name="Fabre E."/>
            <person name="Fairhead C."/>
            <person name="Ferry-Dumazet H."/>
            <person name="Groppi A."/>
            <person name="Hantraye F."/>
            <person name="Hennequin C."/>
            <person name="Jauniaux N."/>
            <person name="Joyet P."/>
            <person name="Kachouri R."/>
            <person name="Kerrest A."/>
            <person name="Koszul R."/>
            <person name="Lemaire M."/>
            <person name="Lesur I."/>
            <person name="Ma L."/>
            <person name="Muller H."/>
            <person name="Nicaud J.M."/>
            <person name="Nikolski M."/>
            <person name="Oztas S."/>
            <person name="Ozier-Kalogeropoulos O."/>
            <person name="Pellenz S."/>
            <person name="Potier S."/>
            <person name="Richard G.F."/>
            <person name="Straub M.L."/>
            <person name="Suleau A."/>
            <person name="Swennene D."/>
            <person name="Tekaia F."/>
            <person name="Wesolowski-Louvel M."/>
            <person name="Westhof E."/>
            <person name="Wirth B."/>
            <person name="Zeniou-Meyer M."/>
            <person name="Zivanovic I."/>
            <person name="Bolotin-Fukuhara M."/>
            <person name="Thierry A."/>
            <person name="Bouchier C."/>
            <person name="Caudron B."/>
            <person name="Scarpelli C."/>
            <person name="Gaillardin C."/>
            <person name="Weissenbach J."/>
            <person name="Wincker P."/>
            <person name="Souciet J.L."/>
        </authorList>
    </citation>
    <scope>NUCLEOTIDE SEQUENCE [LARGE SCALE GENOMIC DNA]</scope>
    <source>
        <strain evidence="8">ATCC 36239 / CBS 767 / BCRC 21394 / JCM 1990 / NBRC 0083 / IGC 2968</strain>
    </source>
</reference>
<dbReference type="eggNOG" id="ENOG502RYG1">
    <property type="taxonomic scope" value="Eukaryota"/>
</dbReference>
<feature type="region of interest" description="Disordered" evidence="5">
    <location>
        <begin position="384"/>
        <end position="539"/>
    </location>
</feature>
<dbReference type="OrthoDB" id="2354757at2759"/>
<dbReference type="AlphaFoldDB" id="Q6BIN6"/>
<evidence type="ECO:0000256" key="4">
    <source>
        <dbReference type="ARBA" id="ARBA00023136"/>
    </source>
</evidence>
<evidence type="ECO:0000256" key="3">
    <source>
        <dbReference type="ARBA" id="ARBA00022989"/>
    </source>
</evidence>
<keyword evidence="2 6" id="KW-0812">Transmembrane</keyword>
<dbReference type="OMA" id="HKPFTEL"/>
<keyword evidence="8" id="KW-1185">Reference proteome</keyword>
<feature type="transmembrane region" description="Helical" evidence="6">
    <location>
        <begin position="147"/>
        <end position="171"/>
    </location>
</feature>
<feature type="compositionally biased region" description="Polar residues" evidence="5">
    <location>
        <begin position="455"/>
        <end position="467"/>
    </location>
</feature>
<dbReference type="GO" id="GO:0005886">
    <property type="term" value="C:plasma membrane"/>
    <property type="evidence" value="ECO:0007669"/>
    <property type="project" value="InterPro"/>
</dbReference>
<dbReference type="InterPro" id="IPR009571">
    <property type="entry name" value="SUR7/Rim9-like_fungi"/>
</dbReference>
<dbReference type="Proteomes" id="UP000000599">
    <property type="component" value="Chromosome G"/>
</dbReference>
<evidence type="ECO:0000256" key="5">
    <source>
        <dbReference type="SAM" id="MobiDB-lite"/>
    </source>
</evidence>
<evidence type="ECO:0000256" key="1">
    <source>
        <dbReference type="ARBA" id="ARBA00004141"/>
    </source>
</evidence>
<evidence type="ECO:0000313" key="7">
    <source>
        <dbReference type="EMBL" id="CAG90403.2"/>
    </source>
</evidence>
<dbReference type="GO" id="GO:0035838">
    <property type="term" value="C:growing cell tip"/>
    <property type="evidence" value="ECO:0007669"/>
    <property type="project" value="TreeGrafter"/>
</dbReference>
<evidence type="ECO:0000256" key="2">
    <source>
        <dbReference type="ARBA" id="ARBA00022692"/>
    </source>
</evidence>
<dbReference type="InParanoid" id="Q6BIN6"/>
<evidence type="ECO:0000256" key="6">
    <source>
        <dbReference type="SAM" id="Phobius"/>
    </source>
</evidence>
<comment type="subcellular location">
    <subcellularLocation>
        <location evidence="1">Membrane</location>
        <topology evidence="1">Multi-pass membrane protein</topology>
    </subcellularLocation>
</comment>
<name>Q6BIN6_DEBHA</name>
<evidence type="ECO:0000313" key="8">
    <source>
        <dbReference type="Proteomes" id="UP000000599"/>
    </source>
</evidence>
<feature type="transmembrane region" description="Helical" evidence="6">
    <location>
        <begin position="12"/>
        <end position="31"/>
    </location>
</feature>
<dbReference type="PANTHER" id="PTHR28013">
    <property type="entry name" value="PROTEIN DCV1-RELATED"/>
    <property type="match status" value="1"/>
</dbReference>
<dbReference type="InterPro" id="IPR051380">
    <property type="entry name" value="pH-response_reg_palI/RIM9"/>
</dbReference>
<keyword evidence="3 6" id="KW-1133">Transmembrane helix</keyword>